<dbReference type="GO" id="GO:0016020">
    <property type="term" value="C:membrane"/>
    <property type="evidence" value="ECO:0007669"/>
    <property type="project" value="UniProtKB-SubCell"/>
</dbReference>
<comment type="caution">
    <text evidence="7">The sequence shown here is derived from an EMBL/GenBank/DDBJ whole genome shotgun (WGS) entry which is preliminary data.</text>
</comment>
<keyword evidence="5 6" id="KW-0472">Membrane</keyword>
<evidence type="ECO:0000313" key="8">
    <source>
        <dbReference type="Proteomes" id="UP000233551"/>
    </source>
</evidence>
<organism evidence="7 8">
    <name type="scientific">Punica granatum</name>
    <name type="common">Pomegranate</name>
    <dbReference type="NCBI Taxonomy" id="22663"/>
    <lineage>
        <taxon>Eukaryota</taxon>
        <taxon>Viridiplantae</taxon>
        <taxon>Streptophyta</taxon>
        <taxon>Embryophyta</taxon>
        <taxon>Tracheophyta</taxon>
        <taxon>Spermatophyta</taxon>
        <taxon>Magnoliopsida</taxon>
        <taxon>eudicotyledons</taxon>
        <taxon>Gunneridae</taxon>
        <taxon>Pentapetalae</taxon>
        <taxon>rosids</taxon>
        <taxon>malvids</taxon>
        <taxon>Myrtales</taxon>
        <taxon>Lythraceae</taxon>
        <taxon>Punica</taxon>
    </lineage>
</organism>
<name>A0A2I0IZS1_PUNGR</name>
<evidence type="ECO:0000256" key="3">
    <source>
        <dbReference type="ARBA" id="ARBA00022692"/>
    </source>
</evidence>
<dbReference type="STRING" id="22663.A0A2I0IZS1"/>
<dbReference type="InterPro" id="IPR003377">
    <property type="entry name" value="Cornichon"/>
</dbReference>
<proteinExistence type="inferred from homology"/>
<comment type="subcellular location">
    <subcellularLocation>
        <location evidence="1">Membrane</location>
        <topology evidence="1">Multi-pass membrane protein</topology>
    </subcellularLocation>
</comment>
<evidence type="ECO:0000256" key="2">
    <source>
        <dbReference type="ARBA" id="ARBA00010095"/>
    </source>
</evidence>
<evidence type="ECO:0000256" key="4">
    <source>
        <dbReference type="ARBA" id="ARBA00022989"/>
    </source>
</evidence>
<feature type="transmembrane region" description="Helical" evidence="6">
    <location>
        <begin position="6"/>
        <end position="29"/>
    </location>
</feature>
<keyword evidence="3 6" id="KW-0812">Transmembrane</keyword>
<keyword evidence="4 6" id="KW-1133">Transmembrane helix</keyword>
<protein>
    <submittedName>
        <fullName evidence="7">Uncharacterized protein</fullName>
    </submittedName>
</protein>
<gene>
    <name evidence="7" type="ORF">CRG98_030115</name>
</gene>
<comment type="similarity">
    <text evidence="2">Belongs to the cornichon family.</text>
</comment>
<keyword evidence="8" id="KW-1185">Reference proteome</keyword>
<dbReference type="GO" id="GO:0016192">
    <property type="term" value="P:vesicle-mediated transport"/>
    <property type="evidence" value="ECO:0007669"/>
    <property type="project" value="InterPro"/>
</dbReference>
<evidence type="ECO:0000256" key="1">
    <source>
        <dbReference type="ARBA" id="ARBA00004141"/>
    </source>
</evidence>
<evidence type="ECO:0000313" key="7">
    <source>
        <dbReference type="EMBL" id="PKI49498.1"/>
    </source>
</evidence>
<dbReference type="AlphaFoldDB" id="A0A2I0IZS1"/>
<evidence type="ECO:0000256" key="5">
    <source>
        <dbReference type="ARBA" id="ARBA00023136"/>
    </source>
</evidence>
<reference evidence="7 8" key="1">
    <citation type="submission" date="2017-11" db="EMBL/GenBank/DDBJ databases">
        <title>De-novo sequencing of pomegranate (Punica granatum L.) genome.</title>
        <authorList>
            <person name="Akparov Z."/>
            <person name="Amiraslanov A."/>
            <person name="Hajiyeva S."/>
            <person name="Abbasov M."/>
            <person name="Kaur K."/>
            <person name="Hamwieh A."/>
            <person name="Solovyev V."/>
            <person name="Salamov A."/>
            <person name="Braich B."/>
            <person name="Kosarev P."/>
            <person name="Mahmoud A."/>
            <person name="Hajiyev E."/>
            <person name="Babayeva S."/>
            <person name="Izzatullayeva V."/>
            <person name="Mammadov A."/>
            <person name="Mammadov A."/>
            <person name="Sharifova S."/>
            <person name="Ojaghi J."/>
            <person name="Eynullazada K."/>
            <person name="Bayramov B."/>
            <person name="Abdulazimova A."/>
            <person name="Shahmuradov I."/>
        </authorList>
    </citation>
    <scope>NUCLEOTIDE SEQUENCE [LARGE SCALE GENOMIC DNA]</scope>
    <source>
        <strain evidence="8">cv. AG2017</strain>
        <tissue evidence="7">Leaf</tissue>
    </source>
</reference>
<dbReference type="Pfam" id="PF03311">
    <property type="entry name" value="Cornichon"/>
    <property type="match status" value="1"/>
</dbReference>
<dbReference type="Proteomes" id="UP000233551">
    <property type="component" value="Unassembled WGS sequence"/>
</dbReference>
<sequence>MGNVYVWLLSFFFLIALLLIIVFQLMCLADLDFDYINPYDMARRINAVIPARVHWAGTIGCCRRQHQIDVSKVYNMLKWEKKQRLFKLGCLIFPLLLSVFW</sequence>
<dbReference type="PANTHER" id="PTHR12290">
    <property type="entry name" value="CORNICHON-RELATED"/>
    <property type="match status" value="1"/>
</dbReference>
<dbReference type="EMBL" id="PGOL01002237">
    <property type="protein sequence ID" value="PKI49498.1"/>
    <property type="molecule type" value="Genomic_DNA"/>
</dbReference>
<evidence type="ECO:0000256" key="6">
    <source>
        <dbReference type="SAM" id="Phobius"/>
    </source>
</evidence>
<accession>A0A2I0IZS1</accession>
<dbReference type="SMART" id="SM01398">
    <property type="entry name" value="Cornichon"/>
    <property type="match status" value="1"/>
</dbReference>